<sequence>MDGNRLTYLPGVIGTLKQLTYLDVSKNNIEMVDDRLSGCESLQDLLLSNNALQQLPGSTGSLKKLTALKVDENQLMYLPDSIGGLTSLEELDCSFNEIEALPSSIGQFTNIRTFAADHNFLTQLPPEVGNWKNATVLFLHSNKLESLPEEMGEMQKLKVVNLSDNRLKNLPFSFTKLSQLTAMWLSENQSKPLIPLQKEEDEETHKTVLTNYMFPQQPRTEDFLANSDNESFNPSLWEEQRKQRAQVAFECDEDKDERETPPREGNLKRYPTPYPEELKNMVKTAHTIAHRLKEDESSESGKETRQNEDAAVTVKDVGVKASENNCANGKNLESDPNATVNCVLKPSELDSKDTKDISQTAALVKTSENIRATINHEDTLEDSEDLSSDEEEMKIAELRPPLIEISINQPKVVALSKDKKDESKDADSLLDETVANSNQNNSNCSSPSRMSDSVSLTTDSSQDTSLCTPEKEAKVMIITKIRQDDENSNQLTETALLLQNGNGSDTSLQAILKTQQAKEVQKEAIKMSDFEFTVDEKLSLIDRGMDLNNGMEISYNKWDQINMNISKLSPDNMERLNALEKTKNTVQEDLKNKSLFNNNAKQAAEYYLENGNQYPKQALTNHLNGRFEETPRSPTKFEMVRTAAVGVTASADMSVSRSTEELSPQKQGPLGPVVKSQSVTNIEPGALKIYHIIGDNGLHEPNAPGRVPAANVQGQNIVRSKSASLLNDQPLQVYPGSSASSSDLVSCTKTLTKHDPNVKQQSSHAGRGVLPAGMQMPGGPQYNIQYSSSTMPKEGPWTQRTTIPPEHGYLPSSHLQRSDSTDSYTKHTANTNYSNRNNAQASLAYSMQQRGPPRQMEMWAVNPQKERLIPGGPRSTLQRQSSNSSSTSMSLGDPTQPRRIAAPAGDYLTYRDIHSMGRGPLMNQGMQRPLSARTYSIDSPNIPRPQSARPSAHEVPERTMSISDFNYSRTSPTKRSNVRVKSEHSLLDTQEVSRVPVDWRDQVMRHIEAKKLEKDDVFSPRSPGYEMVVHGHKDVAMDTMRKVPLTNGQKCPTSRPQMNCSQVHCPPSQAAMVRHPSREQLIDYLMLKVSHQSQAPSRQPHEIVQKEVYVKIEKNPELGFSISGGVGGRGNPFRPEDKGIYVTRVQPEGPASKHLQPGDKILQANGYNFVNIDHGQAVSLLKTFQSTVDLIVLRDVCA</sequence>
<dbReference type="InterPro" id="IPR055414">
    <property type="entry name" value="LRR_R13L4/SHOC2-like"/>
</dbReference>
<feature type="non-terminal residue" evidence="5">
    <location>
        <position position="1"/>
    </location>
</feature>
<dbReference type="Gene3D" id="2.30.42.10">
    <property type="match status" value="1"/>
</dbReference>
<feature type="compositionally biased region" description="Basic and acidic residues" evidence="3">
    <location>
        <begin position="257"/>
        <end position="267"/>
    </location>
</feature>
<feature type="region of interest" description="Disordered" evidence="3">
    <location>
        <begin position="292"/>
        <end position="311"/>
    </location>
</feature>
<dbReference type="Pfam" id="PF13855">
    <property type="entry name" value="LRR_8"/>
    <property type="match status" value="1"/>
</dbReference>
<dbReference type="PANTHER" id="PTHR23119:SF46">
    <property type="entry name" value="ERBB2 INTERACTING PROTEIN"/>
    <property type="match status" value="1"/>
</dbReference>
<evidence type="ECO:0000256" key="2">
    <source>
        <dbReference type="ARBA" id="ARBA00022737"/>
    </source>
</evidence>
<dbReference type="InterPro" id="IPR001478">
    <property type="entry name" value="PDZ"/>
</dbReference>
<dbReference type="Proteomes" id="UP001166093">
    <property type="component" value="Unassembled WGS sequence"/>
</dbReference>
<feature type="region of interest" description="Disordered" evidence="3">
    <location>
        <begin position="249"/>
        <end position="274"/>
    </location>
</feature>
<evidence type="ECO:0000256" key="3">
    <source>
        <dbReference type="SAM" id="MobiDB-lite"/>
    </source>
</evidence>
<dbReference type="SUPFAM" id="SSF50156">
    <property type="entry name" value="PDZ domain-like"/>
    <property type="match status" value="1"/>
</dbReference>
<comment type="caution">
    <text evidence="5">The sequence shown here is derived from an EMBL/GenBank/DDBJ whole genome shotgun (WGS) entry which is preliminary data.</text>
</comment>
<accession>A0ABS2YQ31</accession>
<dbReference type="InterPro" id="IPR032675">
    <property type="entry name" value="LRR_dom_sf"/>
</dbReference>
<keyword evidence="6" id="KW-1185">Reference proteome</keyword>
<dbReference type="InterPro" id="IPR001611">
    <property type="entry name" value="Leu-rich_rpt"/>
</dbReference>
<feature type="region of interest" description="Disordered" evidence="3">
    <location>
        <begin position="935"/>
        <end position="982"/>
    </location>
</feature>
<feature type="compositionally biased region" description="Low complexity" evidence="3">
    <location>
        <begin position="874"/>
        <end position="891"/>
    </location>
</feature>
<dbReference type="CDD" id="cd06749">
    <property type="entry name" value="PDZ_densin_erbin-like"/>
    <property type="match status" value="1"/>
</dbReference>
<feature type="compositionally biased region" description="Basic and acidic residues" evidence="3">
    <location>
        <begin position="292"/>
        <end position="308"/>
    </location>
</feature>
<dbReference type="PROSITE" id="PS50106">
    <property type="entry name" value="PDZ"/>
    <property type="match status" value="1"/>
</dbReference>
<dbReference type="SMART" id="SM00228">
    <property type="entry name" value="PDZ"/>
    <property type="match status" value="1"/>
</dbReference>
<feature type="compositionally biased region" description="Polar residues" evidence="3">
    <location>
        <begin position="821"/>
        <end position="838"/>
    </location>
</feature>
<feature type="region of interest" description="Disordered" evidence="3">
    <location>
        <begin position="776"/>
        <end position="838"/>
    </location>
</feature>
<feature type="compositionally biased region" description="Polar residues" evidence="3">
    <location>
        <begin position="782"/>
        <end position="791"/>
    </location>
</feature>
<evidence type="ECO:0000313" key="5">
    <source>
        <dbReference type="EMBL" id="MBN3288573.1"/>
    </source>
</evidence>
<name>A0ABS2YQ31_POLSP</name>
<reference evidence="5" key="1">
    <citation type="journal article" date="2021" name="Cell">
        <title>Tracing the genetic footprints of vertebrate landing in non-teleost ray-finned fishes.</title>
        <authorList>
            <person name="Bi X."/>
            <person name="Wang K."/>
            <person name="Yang L."/>
            <person name="Pan H."/>
            <person name="Jiang H."/>
            <person name="Wei Q."/>
            <person name="Fang M."/>
            <person name="Yu H."/>
            <person name="Zhu C."/>
            <person name="Cai Y."/>
            <person name="He Y."/>
            <person name="Gan X."/>
            <person name="Zeng H."/>
            <person name="Yu D."/>
            <person name="Zhu Y."/>
            <person name="Jiang H."/>
            <person name="Qiu Q."/>
            <person name="Yang H."/>
            <person name="Zhang Y.E."/>
            <person name="Wang W."/>
            <person name="Zhu M."/>
            <person name="He S."/>
            <person name="Zhang G."/>
        </authorList>
    </citation>
    <scope>NUCLEOTIDE SEQUENCE</scope>
    <source>
        <strain evidence="5">Pddl_001</strain>
    </source>
</reference>
<dbReference type="EMBL" id="JAAWVQ010176586">
    <property type="protein sequence ID" value="MBN3288573.1"/>
    <property type="molecule type" value="Genomic_DNA"/>
</dbReference>
<gene>
    <name evidence="5" type="primary">Erbin_1</name>
    <name evidence="5" type="ORF">GTO93_0013062</name>
</gene>
<feature type="region of interest" description="Disordered" evidence="3">
    <location>
        <begin position="651"/>
        <end position="675"/>
    </location>
</feature>
<dbReference type="InterPro" id="IPR036034">
    <property type="entry name" value="PDZ_sf"/>
</dbReference>
<keyword evidence="2" id="KW-0677">Repeat</keyword>
<organism evidence="5 6">
    <name type="scientific">Polyodon spathula</name>
    <name type="common">North American paddlefish</name>
    <name type="synonym">Squalus spathula</name>
    <dbReference type="NCBI Taxonomy" id="7913"/>
    <lineage>
        <taxon>Eukaryota</taxon>
        <taxon>Metazoa</taxon>
        <taxon>Chordata</taxon>
        <taxon>Craniata</taxon>
        <taxon>Vertebrata</taxon>
        <taxon>Euteleostomi</taxon>
        <taxon>Actinopterygii</taxon>
        <taxon>Chondrostei</taxon>
        <taxon>Acipenseriformes</taxon>
        <taxon>Polyodontidae</taxon>
        <taxon>Polyodon</taxon>
    </lineage>
</organism>
<dbReference type="PANTHER" id="PTHR23119">
    <property type="entry name" value="DISCS LARGE"/>
    <property type="match status" value="1"/>
</dbReference>
<dbReference type="Pfam" id="PF00595">
    <property type="entry name" value="PDZ"/>
    <property type="match status" value="1"/>
</dbReference>
<dbReference type="Pfam" id="PF23598">
    <property type="entry name" value="LRR_14"/>
    <property type="match status" value="1"/>
</dbReference>
<evidence type="ECO:0000259" key="4">
    <source>
        <dbReference type="PROSITE" id="PS50106"/>
    </source>
</evidence>
<dbReference type="SMART" id="SM00364">
    <property type="entry name" value="LRR_BAC"/>
    <property type="match status" value="4"/>
</dbReference>
<protein>
    <submittedName>
        <fullName evidence="5">ERBIN protein</fullName>
    </submittedName>
</protein>
<dbReference type="SMART" id="SM00369">
    <property type="entry name" value="LRR_TYP"/>
    <property type="match status" value="5"/>
</dbReference>
<dbReference type="SUPFAM" id="SSF52058">
    <property type="entry name" value="L domain-like"/>
    <property type="match status" value="1"/>
</dbReference>
<keyword evidence="1" id="KW-0433">Leucine-rich repeat</keyword>
<dbReference type="PROSITE" id="PS51450">
    <property type="entry name" value="LRR"/>
    <property type="match status" value="1"/>
</dbReference>
<feature type="domain" description="PDZ" evidence="4">
    <location>
        <begin position="1107"/>
        <end position="1196"/>
    </location>
</feature>
<feature type="non-terminal residue" evidence="5">
    <location>
        <position position="1198"/>
    </location>
</feature>
<dbReference type="InterPro" id="IPR050614">
    <property type="entry name" value="Synaptic_Scaffolding_LAP-MAGUK"/>
</dbReference>
<feature type="compositionally biased region" description="Basic and acidic residues" evidence="3">
    <location>
        <begin position="416"/>
        <end position="427"/>
    </location>
</feature>
<dbReference type="InterPro" id="IPR003591">
    <property type="entry name" value="Leu-rich_rpt_typical-subtyp"/>
</dbReference>
<evidence type="ECO:0000313" key="6">
    <source>
        <dbReference type="Proteomes" id="UP001166093"/>
    </source>
</evidence>
<proteinExistence type="predicted"/>
<feature type="region of interest" description="Disordered" evidence="3">
    <location>
        <begin position="866"/>
        <end position="904"/>
    </location>
</feature>
<feature type="compositionally biased region" description="Polar residues" evidence="3">
    <location>
        <begin position="651"/>
        <end position="666"/>
    </location>
</feature>
<feature type="compositionally biased region" description="Polar residues" evidence="3">
    <location>
        <begin position="960"/>
        <end position="975"/>
    </location>
</feature>
<feature type="region of interest" description="Disordered" evidence="3">
    <location>
        <begin position="415"/>
        <end position="467"/>
    </location>
</feature>
<dbReference type="Gene3D" id="3.80.10.10">
    <property type="entry name" value="Ribonuclease Inhibitor"/>
    <property type="match status" value="2"/>
</dbReference>
<evidence type="ECO:0000256" key="1">
    <source>
        <dbReference type="ARBA" id="ARBA00022614"/>
    </source>
</evidence>
<feature type="compositionally biased region" description="Low complexity" evidence="3">
    <location>
        <begin position="436"/>
        <end position="465"/>
    </location>
</feature>